<dbReference type="Proteomes" id="UP001342314">
    <property type="component" value="Unassembled WGS sequence"/>
</dbReference>
<feature type="domain" description="Thioredoxin" evidence="2">
    <location>
        <begin position="9"/>
        <end position="95"/>
    </location>
</feature>
<dbReference type="EMBL" id="BQKY01000017">
    <property type="protein sequence ID" value="GJN94448.1"/>
    <property type="molecule type" value="Genomic_DNA"/>
</dbReference>
<protein>
    <recommendedName>
        <fullName evidence="2">Thioredoxin domain-containing protein</fullName>
    </recommendedName>
</protein>
<accession>A0AAV5H138</accession>
<sequence>MPVTPIKSFDEFRKIISNEERTAIIDFWATCRAISPIFEQLSELSPDLDFYSVDVDAQEAITEEVGIRAMPTFMCFRDGDKIGDLTGASPVALKELVVKHGGKAE</sequence>
<dbReference type="AlphaFoldDB" id="A0AAV5H138"/>
<dbReference type="PANTHER" id="PTHR46115">
    <property type="entry name" value="THIOREDOXIN-LIKE PROTEIN 1"/>
    <property type="match status" value="1"/>
</dbReference>
<proteinExistence type="predicted"/>
<evidence type="ECO:0000256" key="1">
    <source>
        <dbReference type="ARBA" id="ARBA00023157"/>
    </source>
</evidence>
<evidence type="ECO:0000313" key="3">
    <source>
        <dbReference type="EMBL" id="GJN94448.1"/>
    </source>
</evidence>
<name>A0AAV5H138_9BASI</name>
<dbReference type="InterPro" id="IPR036249">
    <property type="entry name" value="Thioredoxin-like_sf"/>
</dbReference>
<reference evidence="3 4" key="1">
    <citation type="submission" date="2021-12" db="EMBL/GenBank/DDBJ databases">
        <title>High titer production of polyol ester of fatty acids by Rhodotorula paludigena BS15 towards product separation-free biomass refinery.</title>
        <authorList>
            <person name="Mano J."/>
            <person name="Ono H."/>
            <person name="Tanaka T."/>
            <person name="Naito K."/>
            <person name="Sushida H."/>
            <person name="Ike M."/>
            <person name="Tokuyasu K."/>
            <person name="Kitaoka M."/>
        </authorList>
    </citation>
    <scope>NUCLEOTIDE SEQUENCE [LARGE SCALE GENOMIC DNA]</scope>
    <source>
        <strain evidence="3 4">BS15</strain>
    </source>
</reference>
<dbReference type="Pfam" id="PF00085">
    <property type="entry name" value="Thioredoxin"/>
    <property type="match status" value="1"/>
</dbReference>
<dbReference type="Gene3D" id="3.40.30.10">
    <property type="entry name" value="Glutaredoxin"/>
    <property type="match status" value="1"/>
</dbReference>
<evidence type="ECO:0000259" key="2">
    <source>
        <dbReference type="Pfam" id="PF00085"/>
    </source>
</evidence>
<organism evidence="3 4">
    <name type="scientific">Rhodotorula paludigena</name>
    <dbReference type="NCBI Taxonomy" id="86838"/>
    <lineage>
        <taxon>Eukaryota</taxon>
        <taxon>Fungi</taxon>
        <taxon>Dikarya</taxon>
        <taxon>Basidiomycota</taxon>
        <taxon>Pucciniomycotina</taxon>
        <taxon>Microbotryomycetes</taxon>
        <taxon>Sporidiobolales</taxon>
        <taxon>Sporidiobolaceae</taxon>
        <taxon>Rhodotorula</taxon>
    </lineage>
</organism>
<gene>
    <name evidence="3" type="ORF">Rhopal_007528-T1</name>
</gene>
<comment type="caution">
    <text evidence="3">The sequence shown here is derived from an EMBL/GenBank/DDBJ whole genome shotgun (WGS) entry which is preliminary data.</text>
</comment>
<dbReference type="InterPro" id="IPR013766">
    <property type="entry name" value="Thioredoxin_domain"/>
</dbReference>
<keyword evidence="4" id="KW-1185">Reference proteome</keyword>
<dbReference type="CDD" id="cd02947">
    <property type="entry name" value="TRX_family"/>
    <property type="match status" value="1"/>
</dbReference>
<dbReference type="SUPFAM" id="SSF52833">
    <property type="entry name" value="Thioredoxin-like"/>
    <property type="match status" value="1"/>
</dbReference>
<keyword evidence="1" id="KW-1015">Disulfide bond</keyword>
<evidence type="ECO:0000313" key="4">
    <source>
        <dbReference type="Proteomes" id="UP001342314"/>
    </source>
</evidence>